<dbReference type="SUPFAM" id="SSF55729">
    <property type="entry name" value="Acyl-CoA N-acyltransferases (Nat)"/>
    <property type="match status" value="1"/>
</dbReference>
<evidence type="ECO:0000259" key="1">
    <source>
        <dbReference type="PROSITE" id="PS51729"/>
    </source>
</evidence>
<dbReference type="PANTHER" id="PTHR31435">
    <property type="entry name" value="PROTEIN NATD1"/>
    <property type="match status" value="1"/>
</dbReference>
<dbReference type="AlphaFoldDB" id="A0A6J4I2L0"/>
<name>A0A6J4I2L0_9SPHI</name>
<accession>A0A6J4I2L0</accession>
<protein>
    <recommendedName>
        <fullName evidence="1">N-acetyltransferase domain-containing protein</fullName>
    </recommendedName>
</protein>
<dbReference type="PANTHER" id="PTHR31435:SF9">
    <property type="entry name" value="PROTEIN NATD1"/>
    <property type="match status" value="1"/>
</dbReference>
<organism evidence="2">
    <name type="scientific">uncultured Cytophagales bacterium</name>
    <dbReference type="NCBI Taxonomy" id="158755"/>
    <lineage>
        <taxon>Bacteria</taxon>
        <taxon>Pseudomonadati</taxon>
        <taxon>Bacteroidota</taxon>
        <taxon>Sphingobacteriia</taxon>
        <taxon>Sphingobacteriales</taxon>
        <taxon>environmental samples</taxon>
    </lineage>
</organism>
<dbReference type="InterPro" id="IPR016181">
    <property type="entry name" value="Acyl_CoA_acyltransferase"/>
</dbReference>
<dbReference type="Gene3D" id="3.40.630.30">
    <property type="match status" value="1"/>
</dbReference>
<dbReference type="PROSITE" id="PS51729">
    <property type="entry name" value="GNAT_YJDJ"/>
    <property type="match status" value="1"/>
</dbReference>
<dbReference type="Pfam" id="PF14542">
    <property type="entry name" value="Acetyltransf_CG"/>
    <property type="match status" value="1"/>
</dbReference>
<dbReference type="EMBL" id="CADCTQ010000127">
    <property type="protein sequence ID" value="CAA9239824.1"/>
    <property type="molecule type" value="Genomic_DNA"/>
</dbReference>
<gene>
    <name evidence="2" type="ORF">AVDCRST_MAG56-1601</name>
</gene>
<proteinExistence type="predicted"/>
<dbReference type="InterPro" id="IPR031165">
    <property type="entry name" value="GNAT_YJDJ"/>
</dbReference>
<evidence type="ECO:0000313" key="2">
    <source>
        <dbReference type="EMBL" id="CAA9239824.1"/>
    </source>
</evidence>
<feature type="domain" description="N-acetyltransferase" evidence="1">
    <location>
        <begin position="7"/>
        <end position="94"/>
    </location>
</feature>
<reference evidence="2" key="1">
    <citation type="submission" date="2020-02" db="EMBL/GenBank/DDBJ databases">
        <authorList>
            <person name="Meier V. D."/>
        </authorList>
    </citation>
    <scope>NUCLEOTIDE SEQUENCE</scope>
    <source>
        <strain evidence="2">AVDCRST_MAG56</strain>
    </source>
</reference>
<dbReference type="InterPro" id="IPR045057">
    <property type="entry name" value="Gcn5-rel_NAT"/>
</dbReference>
<sequence>MNNLTIQHDTEEQRFFAELDGKEVDAELTYSRPQEKVINFNHTYVENELRNMKIAEKMATTALGYARENGYTVVATCQYMSSFIKRHPEYQDLL</sequence>